<gene>
    <name evidence="1" type="ORF">EVAR_14663_1</name>
</gene>
<reference evidence="1 2" key="1">
    <citation type="journal article" date="2019" name="Commun. Biol.">
        <title>The bagworm genome reveals a unique fibroin gene that provides high tensile strength.</title>
        <authorList>
            <person name="Kono N."/>
            <person name="Nakamura H."/>
            <person name="Ohtoshi R."/>
            <person name="Tomita M."/>
            <person name="Numata K."/>
            <person name="Arakawa K."/>
        </authorList>
    </citation>
    <scope>NUCLEOTIDE SEQUENCE [LARGE SCALE GENOMIC DNA]</scope>
</reference>
<proteinExistence type="predicted"/>
<evidence type="ECO:0000313" key="2">
    <source>
        <dbReference type="Proteomes" id="UP000299102"/>
    </source>
</evidence>
<evidence type="ECO:0000313" key="1">
    <source>
        <dbReference type="EMBL" id="GBP20414.1"/>
    </source>
</evidence>
<dbReference type="EMBL" id="BGZK01000118">
    <property type="protein sequence ID" value="GBP20414.1"/>
    <property type="molecule type" value="Genomic_DNA"/>
</dbReference>
<organism evidence="1 2">
    <name type="scientific">Eumeta variegata</name>
    <name type="common">Bagworm moth</name>
    <name type="synonym">Eumeta japonica</name>
    <dbReference type="NCBI Taxonomy" id="151549"/>
    <lineage>
        <taxon>Eukaryota</taxon>
        <taxon>Metazoa</taxon>
        <taxon>Ecdysozoa</taxon>
        <taxon>Arthropoda</taxon>
        <taxon>Hexapoda</taxon>
        <taxon>Insecta</taxon>
        <taxon>Pterygota</taxon>
        <taxon>Neoptera</taxon>
        <taxon>Endopterygota</taxon>
        <taxon>Lepidoptera</taxon>
        <taxon>Glossata</taxon>
        <taxon>Ditrysia</taxon>
        <taxon>Tineoidea</taxon>
        <taxon>Psychidae</taxon>
        <taxon>Oiketicinae</taxon>
        <taxon>Eumeta</taxon>
    </lineage>
</organism>
<sequence>MMKTSNDCCYIPKFEDILSMEISSWIINPFDEMEVENVILQEELLELSTYEELKVTFKKEGIKNFGCRQKYSKNILDCGKLCKSF</sequence>
<keyword evidence="2" id="KW-1185">Reference proteome</keyword>
<dbReference type="AlphaFoldDB" id="A0A4C1U2X8"/>
<name>A0A4C1U2X8_EUMVA</name>
<comment type="caution">
    <text evidence="1">The sequence shown here is derived from an EMBL/GenBank/DDBJ whole genome shotgun (WGS) entry which is preliminary data.</text>
</comment>
<dbReference type="OrthoDB" id="1101576at2759"/>
<accession>A0A4C1U2X8</accession>
<protein>
    <submittedName>
        <fullName evidence="1">Uncharacterized protein</fullName>
    </submittedName>
</protein>
<dbReference type="Proteomes" id="UP000299102">
    <property type="component" value="Unassembled WGS sequence"/>
</dbReference>